<feature type="region of interest" description="Disordered" evidence="1">
    <location>
        <begin position="347"/>
        <end position="374"/>
    </location>
</feature>
<evidence type="ECO:0000313" key="3">
    <source>
        <dbReference type="Proteomes" id="UP001396898"/>
    </source>
</evidence>
<feature type="compositionally biased region" description="Acidic residues" evidence="1">
    <location>
        <begin position="353"/>
        <end position="364"/>
    </location>
</feature>
<keyword evidence="3" id="KW-1185">Reference proteome</keyword>
<dbReference type="Proteomes" id="UP001396898">
    <property type="component" value="Unassembled WGS sequence"/>
</dbReference>
<proteinExistence type="predicted"/>
<reference evidence="2 3" key="1">
    <citation type="submission" date="2023-01" db="EMBL/GenBank/DDBJ databases">
        <title>Analysis of 21 Apiospora genomes using comparative genomics revels a genus with tremendous synthesis potential of carbohydrate active enzymes and secondary metabolites.</title>
        <authorList>
            <person name="Sorensen T."/>
        </authorList>
    </citation>
    <scope>NUCLEOTIDE SEQUENCE [LARGE SCALE GENOMIC DNA]</scope>
    <source>
        <strain evidence="2 3">CBS 20057</strain>
    </source>
</reference>
<comment type="caution">
    <text evidence="2">The sequence shown here is derived from an EMBL/GenBank/DDBJ whole genome shotgun (WGS) entry which is preliminary data.</text>
</comment>
<dbReference type="PANTHER" id="PTHR38790">
    <property type="entry name" value="2EXR DOMAIN-CONTAINING PROTEIN-RELATED"/>
    <property type="match status" value="1"/>
</dbReference>
<sequence length="403" mass="45834">MVNATSQVLDPEAAALARSRARIPRVKLEYPRPRHQARGVFDAKVTKTRRAGKAAKKQQPTSQKCMWNKLPLELRYKVYEEACFQGTHVTVDSTAARQWEAPFRFSHPEGARAFACLLRTCKSMYYELRSHPLLYKHDKHFQFDEPLVLHNFVRATPAWARHFITHVDLEPRRVMVNCPGNLYHTSSAFQVLIGARDVPATAPDPGLIVAALPEVLPRLKQLRIIFSWHTARSLGVVPVTKHVIRELIAIPDLRNRVPGKHHHNAAMVPKRDDFTFGFMVAVKLETSTEEANNGHREKRREAYQKWCVHCFINEFRSQDGPVKKYGGRLRNILKGVEWCVSTEDHRPFRREEEVGEEDDTDSSEDPGGQGLHGVREHFLDRGGIGWHATSSSAAIPGQPVNFG</sequence>
<organism evidence="2 3">
    <name type="scientific">Apiospora marii</name>
    <dbReference type="NCBI Taxonomy" id="335849"/>
    <lineage>
        <taxon>Eukaryota</taxon>
        <taxon>Fungi</taxon>
        <taxon>Dikarya</taxon>
        <taxon>Ascomycota</taxon>
        <taxon>Pezizomycotina</taxon>
        <taxon>Sordariomycetes</taxon>
        <taxon>Xylariomycetidae</taxon>
        <taxon>Amphisphaeriales</taxon>
        <taxon>Apiosporaceae</taxon>
        <taxon>Apiospora</taxon>
    </lineage>
</organism>
<dbReference type="EMBL" id="JAQQWI010000007">
    <property type="protein sequence ID" value="KAK8029134.1"/>
    <property type="molecule type" value="Genomic_DNA"/>
</dbReference>
<name>A0ABR1SBC5_9PEZI</name>
<evidence type="ECO:0000256" key="1">
    <source>
        <dbReference type="SAM" id="MobiDB-lite"/>
    </source>
</evidence>
<gene>
    <name evidence="2" type="ORF">PG991_006190</name>
</gene>
<evidence type="ECO:0000313" key="2">
    <source>
        <dbReference type="EMBL" id="KAK8029134.1"/>
    </source>
</evidence>
<protein>
    <submittedName>
        <fullName evidence="2">Uncharacterized protein</fullName>
    </submittedName>
</protein>
<accession>A0ABR1SBC5</accession>